<keyword evidence="2" id="KW-1185">Reference proteome</keyword>
<dbReference type="EMBL" id="JAAIUW010000011">
    <property type="protein sequence ID" value="KAF7809959.1"/>
    <property type="molecule type" value="Genomic_DNA"/>
</dbReference>
<proteinExistence type="predicted"/>
<gene>
    <name evidence="1" type="ORF">G2W53_036702</name>
</gene>
<dbReference type="AlphaFoldDB" id="A0A834WAG4"/>
<evidence type="ECO:0000313" key="2">
    <source>
        <dbReference type="Proteomes" id="UP000634136"/>
    </source>
</evidence>
<evidence type="ECO:0000313" key="1">
    <source>
        <dbReference type="EMBL" id="KAF7809959.1"/>
    </source>
</evidence>
<protein>
    <submittedName>
        <fullName evidence="1">Uncharacterized protein</fullName>
    </submittedName>
</protein>
<name>A0A834WAG4_9FABA</name>
<reference evidence="1" key="1">
    <citation type="submission" date="2020-09" db="EMBL/GenBank/DDBJ databases">
        <title>Genome-Enabled Discovery of Anthraquinone Biosynthesis in Senna tora.</title>
        <authorList>
            <person name="Kang S.-H."/>
            <person name="Pandey R.P."/>
            <person name="Lee C.-M."/>
            <person name="Sim J.-S."/>
            <person name="Jeong J.-T."/>
            <person name="Choi B.-S."/>
            <person name="Jung M."/>
            <person name="Ginzburg D."/>
            <person name="Zhao K."/>
            <person name="Won S.Y."/>
            <person name="Oh T.-J."/>
            <person name="Yu Y."/>
            <person name="Kim N.-H."/>
            <person name="Lee O.R."/>
            <person name="Lee T.-H."/>
            <person name="Bashyal P."/>
            <person name="Kim T.-S."/>
            <person name="Lee W.-H."/>
            <person name="Kawkins C."/>
            <person name="Kim C.-K."/>
            <person name="Kim J.S."/>
            <person name="Ahn B.O."/>
            <person name="Rhee S.Y."/>
            <person name="Sohng J.K."/>
        </authorList>
    </citation>
    <scope>NUCLEOTIDE SEQUENCE</scope>
    <source>
        <tissue evidence="1">Leaf</tissue>
    </source>
</reference>
<sequence length="19" mass="1880">MAAVGGSSKSRRGSVGFII</sequence>
<dbReference type="Proteomes" id="UP000634136">
    <property type="component" value="Unassembled WGS sequence"/>
</dbReference>
<accession>A0A834WAG4</accession>
<comment type="caution">
    <text evidence="1">The sequence shown here is derived from an EMBL/GenBank/DDBJ whole genome shotgun (WGS) entry which is preliminary data.</text>
</comment>
<organism evidence="1 2">
    <name type="scientific">Senna tora</name>
    <dbReference type="NCBI Taxonomy" id="362788"/>
    <lineage>
        <taxon>Eukaryota</taxon>
        <taxon>Viridiplantae</taxon>
        <taxon>Streptophyta</taxon>
        <taxon>Embryophyta</taxon>
        <taxon>Tracheophyta</taxon>
        <taxon>Spermatophyta</taxon>
        <taxon>Magnoliopsida</taxon>
        <taxon>eudicotyledons</taxon>
        <taxon>Gunneridae</taxon>
        <taxon>Pentapetalae</taxon>
        <taxon>rosids</taxon>
        <taxon>fabids</taxon>
        <taxon>Fabales</taxon>
        <taxon>Fabaceae</taxon>
        <taxon>Caesalpinioideae</taxon>
        <taxon>Cassia clade</taxon>
        <taxon>Senna</taxon>
    </lineage>
</organism>